<dbReference type="FunCoup" id="G8ZXP5">
    <property type="interactions" value="51"/>
</dbReference>
<evidence type="ECO:0000313" key="4">
    <source>
        <dbReference type="EMBL" id="CCE93662.1"/>
    </source>
</evidence>
<dbReference type="GO" id="GO:0036503">
    <property type="term" value="P:ERAD pathway"/>
    <property type="evidence" value="ECO:0007669"/>
    <property type="project" value="TreeGrafter"/>
</dbReference>
<dbReference type="InterPro" id="IPR029071">
    <property type="entry name" value="Ubiquitin-like_domsf"/>
</dbReference>
<sequence length="431" mass="49393">MDLIRRILHGGEPSFTPIPGEFASEGESANEGRTTHSSESQRLISRKRFFGLVLQTPFVLLYYVMNLIILLLSLVSPLCAIGGYYKKRHRRPTDPKSRLNNLMECLNGESQRTFKQNVTEEGDATYSFGSLYNLENGSLSQDILQGSYTELLTACSEQCKFAIIYLHDPLLDNSMEYVNNVLCSERFTTMIKKYQILLWFSDVTTSEGLQVANALRVRQFPFLGVLCLKAEKKIEVIGRMEGDLNSYGPNHLDNILSKGYSRLIQVRQQRQNIALQRIIREQQDSRFEESLSVDRQRERERQAQMARETAQQERERQRKQWLLWKKTQLHPEPSNGADACRVAIRLEDGGRIVRKFDASLTIDEIYAYVELYNEGLLDSAETSNGPPQAYDHSYNFLLITPVPRRELSPTTIIRDESGLYPSGNIVMETLA</sequence>
<name>G8ZXP5_TORDE</name>
<dbReference type="AlphaFoldDB" id="G8ZXP5"/>
<dbReference type="EMBL" id="HE616748">
    <property type="protein sequence ID" value="CCE93662.1"/>
    <property type="molecule type" value="Genomic_DNA"/>
</dbReference>
<dbReference type="SUPFAM" id="SSF54236">
    <property type="entry name" value="Ubiquitin-like"/>
    <property type="match status" value="1"/>
</dbReference>
<dbReference type="PROSITE" id="PS50033">
    <property type="entry name" value="UBX"/>
    <property type="match status" value="1"/>
</dbReference>
<dbReference type="InterPro" id="IPR006577">
    <property type="entry name" value="UAS"/>
</dbReference>
<dbReference type="GO" id="GO:0030276">
    <property type="term" value="F:clathrin binding"/>
    <property type="evidence" value="ECO:0007669"/>
    <property type="project" value="EnsemblFungi"/>
</dbReference>
<dbReference type="RefSeq" id="XP_003682873.1">
    <property type="nucleotide sequence ID" value="XM_003682825.1"/>
</dbReference>
<dbReference type="GO" id="GO:0044695">
    <property type="term" value="C:Dsc E3 ubiquitin ligase complex"/>
    <property type="evidence" value="ECO:0007669"/>
    <property type="project" value="EnsemblFungi"/>
</dbReference>
<dbReference type="Gene3D" id="3.10.20.90">
    <property type="entry name" value="Phosphatidylinositol 3-kinase Catalytic Subunit, Chain A, domain 1"/>
    <property type="match status" value="1"/>
</dbReference>
<evidence type="ECO:0000313" key="5">
    <source>
        <dbReference type="Proteomes" id="UP000005627"/>
    </source>
</evidence>
<evidence type="ECO:0000256" key="1">
    <source>
        <dbReference type="SAM" id="MobiDB-lite"/>
    </source>
</evidence>
<dbReference type="eggNOG" id="KOG1363">
    <property type="taxonomic scope" value="Eukaryota"/>
</dbReference>
<dbReference type="Gene3D" id="3.40.30.10">
    <property type="entry name" value="Glutaredoxin"/>
    <property type="match status" value="1"/>
</dbReference>
<dbReference type="GO" id="GO:0140624">
    <property type="term" value="P:EGAD pathway"/>
    <property type="evidence" value="ECO:0007669"/>
    <property type="project" value="EnsemblFungi"/>
</dbReference>
<dbReference type="SMART" id="SM00166">
    <property type="entry name" value="UBX"/>
    <property type="match status" value="1"/>
</dbReference>
<dbReference type="KEGG" id="tdl:TDEL_0G02950"/>
<dbReference type="Proteomes" id="UP000005627">
    <property type="component" value="Chromosome 7"/>
</dbReference>
<dbReference type="SUPFAM" id="SSF52833">
    <property type="entry name" value="Thioredoxin-like"/>
    <property type="match status" value="1"/>
</dbReference>
<dbReference type="InterPro" id="IPR050730">
    <property type="entry name" value="UBX_domain-protein"/>
</dbReference>
<dbReference type="GO" id="GO:0043130">
    <property type="term" value="F:ubiquitin binding"/>
    <property type="evidence" value="ECO:0007669"/>
    <property type="project" value="TreeGrafter"/>
</dbReference>
<dbReference type="CDD" id="cd01767">
    <property type="entry name" value="UBX"/>
    <property type="match status" value="1"/>
</dbReference>
<dbReference type="InterPro" id="IPR036249">
    <property type="entry name" value="Thioredoxin-like_sf"/>
</dbReference>
<dbReference type="InterPro" id="IPR001012">
    <property type="entry name" value="UBX_dom"/>
</dbReference>
<evidence type="ECO:0000259" key="3">
    <source>
        <dbReference type="PROSITE" id="PS50033"/>
    </source>
</evidence>
<dbReference type="PANTHER" id="PTHR23322">
    <property type="entry name" value="FAS-ASSOCIATED PROTEIN"/>
    <property type="match status" value="1"/>
</dbReference>
<organism evidence="4 5">
    <name type="scientific">Torulaspora delbrueckii</name>
    <name type="common">Yeast</name>
    <name type="synonym">Candida colliculosa</name>
    <dbReference type="NCBI Taxonomy" id="4950"/>
    <lineage>
        <taxon>Eukaryota</taxon>
        <taxon>Fungi</taxon>
        <taxon>Dikarya</taxon>
        <taxon>Ascomycota</taxon>
        <taxon>Saccharomycotina</taxon>
        <taxon>Saccharomycetes</taxon>
        <taxon>Saccharomycetales</taxon>
        <taxon>Saccharomycetaceae</taxon>
        <taxon>Torulaspora</taxon>
    </lineage>
</organism>
<dbReference type="PANTHER" id="PTHR23322:SF103">
    <property type="entry name" value="UBX DOMAIN-CONTAINING PROTEIN 3"/>
    <property type="match status" value="1"/>
</dbReference>
<dbReference type="HOGENOM" id="CLU_020031_0_0_1"/>
<keyword evidence="5" id="KW-1185">Reference proteome</keyword>
<dbReference type="Pfam" id="PF00789">
    <property type="entry name" value="UBX"/>
    <property type="match status" value="1"/>
</dbReference>
<protein>
    <recommendedName>
        <fullName evidence="3">UBX domain-containing protein</fullName>
    </recommendedName>
</protein>
<proteinExistence type="predicted"/>
<dbReference type="GO" id="GO:0016567">
    <property type="term" value="P:protein ubiquitination"/>
    <property type="evidence" value="ECO:0007669"/>
    <property type="project" value="EnsemblFungi"/>
</dbReference>
<feature type="region of interest" description="Disordered" evidence="1">
    <location>
        <begin position="19"/>
        <end position="39"/>
    </location>
</feature>
<dbReference type="GO" id="GO:0005783">
    <property type="term" value="C:endoplasmic reticulum"/>
    <property type="evidence" value="ECO:0007669"/>
    <property type="project" value="TreeGrafter"/>
</dbReference>
<feature type="transmembrane region" description="Helical" evidence="2">
    <location>
        <begin position="60"/>
        <end position="85"/>
    </location>
</feature>
<keyword evidence="2" id="KW-1133">Transmembrane helix</keyword>
<keyword evidence="2" id="KW-0472">Membrane</keyword>
<accession>G8ZXP5</accession>
<gene>
    <name evidence="4" type="primary">TDEL0G02950</name>
    <name evidence="4" type="ORF">TDEL_0G02950</name>
</gene>
<dbReference type="GeneID" id="11504878"/>
<evidence type="ECO:0000256" key="2">
    <source>
        <dbReference type="SAM" id="Phobius"/>
    </source>
</evidence>
<dbReference type="SMART" id="SM00594">
    <property type="entry name" value="UAS"/>
    <property type="match status" value="1"/>
</dbReference>
<dbReference type="InParanoid" id="G8ZXP5"/>
<keyword evidence="2" id="KW-0812">Transmembrane</keyword>
<feature type="region of interest" description="Disordered" evidence="1">
    <location>
        <begin position="289"/>
        <end position="311"/>
    </location>
</feature>
<dbReference type="GO" id="GO:0072583">
    <property type="term" value="P:clathrin-dependent endocytosis"/>
    <property type="evidence" value="ECO:0007669"/>
    <property type="project" value="EnsemblFungi"/>
</dbReference>
<feature type="compositionally biased region" description="Basic and acidic residues" evidence="1">
    <location>
        <begin position="289"/>
        <end position="302"/>
    </location>
</feature>
<feature type="domain" description="UBX" evidence="3">
    <location>
        <begin position="335"/>
        <end position="431"/>
    </location>
</feature>
<dbReference type="OrthoDB" id="1026733at2759"/>
<dbReference type="STRING" id="1076872.G8ZXP5"/>
<reference evidence="4 5" key="1">
    <citation type="journal article" date="2011" name="Proc. Natl. Acad. Sci. U.S.A.">
        <title>Evolutionary erosion of yeast sex chromosomes by mating-type switching accidents.</title>
        <authorList>
            <person name="Gordon J.L."/>
            <person name="Armisen D."/>
            <person name="Proux-Wera E."/>
            <person name="Oheigeartaigh S.S."/>
            <person name="Byrne K.P."/>
            <person name="Wolfe K.H."/>
        </authorList>
    </citation>
    <scope>NUCLEOTIDE SEQUENCE [LARGE SCALE GENOMIC DNA]</scope>
    <source>
        <strain evidence="5">ATCC 10662 / CBS 1146 / NBRC 0425 / NCYC 2629 / NRRL Y-866</strain>
    </source>
</reference>
<dbReference type="GO" id="GO:0030136">
    <property type="term" value="C:clathrin-coated vesicle"/>
    <property type="evidence" value="ECO:0007669"/>
    <property type="project" value="EnsemblFungi"/>
</dbReference>